<dbReference type="OMA" id="MWSRFRQ"/>
<evidence type="ECO:0000256" key="1">
    <source>
        <dbReference type="SAM" id="MobiDB-lite"/>
    </source>
</evidence>
<dbReference type="OrthoDB" id="437457at2759"/>
<feature type="compositionally biased region" description="Polar residues" evidence="1">
    <location>
        <begin position="331"/>
        <end position="341"/>
    </location>
</feature>
<feature type="compositionally biased region" description="Basic and acidic residues" evidence="1">
    <location>
        <begin position="1413"/>
        <end position="1422"/>
    </location>
</feature>
<dbReference type="STRING" id="578459.A0A0N8Q024"/>
<dbReference type="InterPro" id="IPR029058">
    <property type="entry name" value="AB_hydrolase_fold"/>
</dbReference>
<feature type="compositionally biased region" description="Gly residues" evidence="1">
    <location>
        <begin position="1380"/>
        <end position="1392"/>
    </location>
</feature>
<feature type="compositionally biased region" description="Low complexity" evidence="1">
    <location>
        <begin position="411"/>
        <end position="422"/>
    </location>
</feature>
<feature type="compositionally biased region" description="Pro residues" evidence="1">
    <location>
        <begin position="677"/>
        <end position="690"/>
    </location>
</feature>
<evidence type="ECO:0000313" key="3">
    <source>
        <dbReference type="EMBL" id="KPV73933.1"/>
    </source>
</evidence>
<protein>
    <recommendedName>
        <fullName evidence="2">Phospholipase/carboxylesterase/thioesterase domain-containing protein</fullName>
    </recommendedName>
</protein>
<feature type="compositionally biased region" description="Low complexity" evidence="1">
    <location>
        <begin position="966"/>
        <end position="977"/>
    </location>
</feature>
<dbReference type="SUPFAM" id="SSF53474">
    <property type="entry name" value="alpha/beta-Hydrolases"/>
    <property type="match status" value="1"/>
</dbReference>
<reference evidence="3 4" key="1">
    <citation type="journal article" date="2015" name="Front. Microbiol.">
        <title>Genome sequence of the plant growth promoting endophytic yeast Rhodotorula graminis WP1.</title>
        <authorList>
            <person name="Firrincieli A."/>
            <person name="Otillar R."/>
            <person name="Salamov A."/>
            <person name="Schmutz J."/>
            <person name="Khan Z."/>
            <person name="Redman R.S."/>
            <person name="Fleck N.D."/>
            <person name="Lindquist E."/>
            <person name="Grigoriev I.V."/>
            <person name="Doty S.L."/>
        </authorList>
    </citation>
    <scope>NUCLEOTIDE SEQUENCE [LARGE SCALE GENOMIC DNA]</scope>
    <source>
        <strain evidence="3 4">WP1</strain>
    </source>
</reference>
<keyword evidence="4" id="KW-1185">Reference proteome</keyword>
<feature type="compositionally biased region" description="Low complexity" evidence="1">
    <location>
        <begin position="477"/>
        <end position="505"/>
    </location>
</feature>
<feature type="region of interest" description="Disordered" evidence="1">
    <location>
        <begin position="653"/>
        <end position="690"/>
    </location>
</feature>
<gene>
    <name evidence="3" type="ORF">RHOBADRAFT_54518</name>
</gene>
<feature type="compositionally biased region" description="Low complexity" evidence="1">
    <location>
        <begin position="181"/>
        <end position="199"/>
    </location>
</feature>
<feature type="compositionally biased region" description="Low complexity" evidence="1">
    <location>
        <begin position="1454"/>
        <end position="1471"/>
    </location>
</feature>
<feature type="compositionally biased region" description="Low complexity" evidence="1">
    <location>
        <begin position="938"/>
        <end position="952"/>
    </location>
</feature>
<feature type="region of interest" description="Disordered" evidence="1">
    <location>
        <begin position="1250"/>
        <end position="1610"/>
    </location>
</feature>
<feature type="compositionally biased region" description="Polar residues" evidence="1">
    <location>
        <begin position="1054"/>
        <end position="1064"/>
    </location>
</feature>
<name>A0A0N8Q024_RHOGW</name>
<feature type="region of interest" description="Disordered" evidence="1">
    <location>
        <begin position="936"/>
        <end position="1020"/>
    </location>
</feature>
<feature type="region of interest" description="Disordered" evidence="1">
    <location>
        <begin position="1033"/>
        <end position="1076"/>
    </location>
</feature>
<feature type="region of interest" description="Disordered" evidence="1">
    <location>
        <begin position="611"/>
        <end position="633"/>
    </location>
</feature>
<dbReference type="RefSeq" id="XP_018269982.1">
    <property type="nucleotide sequence ID" value="XM_018417358.1"/>
</dbReference>
<feature type="compositionally biased region" description="Polar residues" evidence="1">
    <location>
        <begin position="1006"/>
        <end position="1020"/>
    </location>
</feature>
<feature type="compositionally biased region" description="Low complexity" evidence="1">
    <location>
        <begin position="990"/>
        <end position="1005"/>
    </location>
</feature>
<dbReference type="EMBL" id="KQ474081">
    <property type="protein sequence ID" value="KPV73933.1"/>
    <property type="molecule type" value="Genomic_DNA"/>
</dbReference>
<feature type="compositionally biased region" description="Gly residues" evidence="1">
    <location>
        <begin position="739"/>
        <end position="757"/>
    </location>
</feature>
<dbReference type="Gene3D" id="3.40.50.1820">
    <property type="entry name" value="alpha/beta hydrolase"/>
    <property type="match status" value="1"/>
</dbReference>
<feature type="region of interest" description="Disordered" evidence="1">
    <location>
        <begin position="177"/>
        <end position="199"/>
    </location>
</feature>
<feature type="compositionally biased region" description="Low complexity" evidence="1">
    <location>
        <begin position="1348"/>
        <end position="1359"/>
    </location>
</feature>
<accession>A0A0N8Q024</accession>
<feature type="compositionally biased region" description="Low complexity" evidence="1">
    <location>
        <begin position="611"/>
        <end position="622"/>
    </location>
</feature>
<dbReference type="GO" id="GO:0016787">
    <property type="term" value="F:hydrolase activity"/>
    <property type="evidence" value="ECO:0007669"/>
    <property type="project" value="InterPro"/>
</dbReference>
<dbReference type="Pfam" id="PF02230">
    <property type="entry name" value="Abhydrolase_2"/>
    <property type="match status" value="1"/>
</dbReference>
<organism evidence="3 4">
    <name type="scientific">Rhodotorula graminis (strain WP1)</name>
    <dbReference type="NCBI Taxonomy" id="578459"/>
    <lineage>
        <taxon>Eukaryota</taxon>
        <taxon>Fungi</taxon>
        <taxon>Dikarya</taxon>
        <taxon>Basidiomycota</taxon>
        <taxon>Pucciniomycotina</taxon>
        <taxon>Microbotryomycetes</taxon>
        <taxon>Sporidiobolales</taxon>
        <taxon>Sporidiobolaceae</taxon>
        <taxon>Rhodotorula</taxon>
    </lineage>
</organism>
<feature type="region of interest" description="Disordered" evidence="1">
    <location>
        <begin position="737"/>
        <end position="800"/>
    </location>
</feature>
<evidence type="ECO:0000313" key="4">
    <source>
        <dbReference type="Proteomes" id="UP000053890"/>
    </source>
</evidence>
<feature type="domain" description="Phospholipase/carboxylesterase/thioesterase" evidence="2">
    <location>
        <begin position="41"/>
        <end position="212"/>
    </location>
</feature>
<proteinExistence type="predicted"/>
<feature type="compositionally biased region" description="Low complexity" evidence="1">
    <location>
        <begin position="550"/>
        <end position="583"/>
    </location>
</feature>
<feature type="compositionally biased region" description="Gly residues" evidence="1">
    <location>
        <begin position="1042"/>
        <end position="1051"/>
    </location>
</feature>
<feature type="compositionally biased region" description="Low complexity" evidence="1">
    <location>
        <begin position="377"/>
        <end position="389"/>
    </location>
</feature>
<dbReference type="GeneID" id="28977806"/>
<feature type="compositionally biased region" description="Basic and acidic residues" evidence="1">
    <location>
        <begin position="390"/>
        <end position="405"/>
    </location>
</feature>
<evidence type="ECO:0000259" key="2">
    <source>
        <dbReference type="Pfam" id="PF02230"/>
    </source>
</evidence>
<dbReference type="InterPro" id="IPR003140">
    <property type="entry name" value="PLipase/COase/thioEstase"/>
</dbReference>
<feature type="compositionally biased region" description="Basic residues" evidence="1">
    <location>
        <begin position="320"/>
        <end position="329"/>
    </location>
</feature>
<sequence length="1610" mass="163858">MDPQLELRPVQTTHVHPPPNLAQVSSFLAGSIYSPSPDGVNLNLLVLLHGLGDTPVPFATLGQSLQLPQTAVLSLKAPERVPLLDEEAYAWWDSFDEMGELIAHPNPAATLHLLVKLVEHLTAPVSTSSPSSSATAGGGCGWKPSQIHLFGYAQGGTCAGELALAWAKAHPVVVGGGGGAPTSSSPSSTTTSSSTSGATVAEHGHLGSLVAVSAPLLSHPTPSPSTQSRTRALVVFRPHEQRAVGPSSWQRGFARCDAVTLSGSRGGGGGGGGGEGMLRGRDEWVAVMRFWSEVLARKSALELGGDVFEVTAGAPTPRIPPRRRQRRLPRTSTQSLQSTAQHGPLDAGPPRPRRPTSRPNRPRAPVGFSARDDSMVPAPATTGPGTPRATEGEPRRAAEDPELHSAPRQLPPGAAYAPQHAPAPAPSRLVDSPVNYSRPLSISPAPPPPPHHQQHSNSAPPALHTRRSFVGPAHHLASPSSSSSSTRAPTPGAPSPSTRTAAASGMSLASQYPTFVPAPAFSPEDRGPYPPSPARDVREPTQVKADYLDSAPSSAAPAPTLARPRSLAAFHEPASSSAAAAAAARRDLDMAGVGTRASLILPSSSTTAAASTSAPVLLSPPSRATGGAPAPARSPQLVAASPYASAPSASAALVSPSPVAGPAPPPAAPAAYSTAPAPGPPPPPPPPHLVPQPEVCVECMMRDRDMADVDVTGARVWERDSDAEWDEQVRWEADQVEQLGGGGGGPGSYDVHGGGNGSSESGGALGGPGVRRSVYERESSSAHTGVGAGPGGRRRLGKGQLLTSGNLKVWTTMNPPAAAHRWRTLQTFLATQAHYLELDRQARIREASAAAAAVSASSSPHGSSPIELLPTAVGAPPRNRASSLLSPESLAAEKAALEHEERVALRAIKSRSRATLADETNLHQHQHHLAGNQNFRHSSASLLPPPSLYNGASGNGGGGGGGGNASSGSSMRSYSAGDQPWLGPTLRRLSSPSAGAPVPGAAGASQLSASPPKSPATSMASSRFAFPKFARSSTDLRSLPPAGGGGGGGGATPRSVSPARTSGDGSARRPTSMWSRFRQSASAASVLSFAPSGSMMDMHLGLEQDQRAGLAAAGGPGYGSLGHYGAGVGAGFGGGGAAMYAAQHGAGAGPGAAGYGFGSPQQAVYDTYGAAAMSDPAVARHADRRERERVLAETAAAREAAAAAAAAEAEHGAGKKKKKGLKGFFNKLAAPAGAVDRGAPFDASLGPGSRYGGAGAGADDDELAPPPPLSALANEPRYHLRSGSSSSVDSLGPYTPPLPPQQQFRQSYHMPMPGGGHAADRQSILTLGSFTSTRSNGNGGSGGGGGNKAASGAGARASTVPSRNSWVGRPSLDSVRRPGSFGGGQVLGGGPGDAETETEVLAGAVDDLDLDPEQQHDDEHELLQPPPQPRSQKSLPLLPSEATNRGGSPSPHGASPYDPYHAAHAADVAPRAGPPASFDAPLASAGPYGNYGASRSAYTLGSSPAADSRASLAQEFGLVGGDREQDEQQQQHTVRKSRSRPKVFSLSFGSNGGKKSQHRQSSAEVGLATPPPPPLPSAARGASLDSPSVMRYAEPYDGRPPAEALVGGMR</sequence>
<feature type="region of interest" description="Disordered" evidence="1">
    <location>
        <begin position="311"/>
        <end position="587"/>
    </location>
</feature>
<dbReference type="Proteomes" id="UP000053890">
    <property type="component" value="Unassembled WGS sequence"/>
</dbReference>
<feature type="compositionally biased region" description="Gly residues" evidence="1">
    <location>
        <begin position="953"/>
        <end position="965"/>
    </location>
</feature>
<feature type="compositionally biased region" description="Pro residues" evidence="1">
    <location>
        <begin position="659"/>
        <end position="668"/>
    </location>
</feature>
<feature type="compositionally biased region" description="Gly residues" evidence="1">
    <location>
        <begin position="1337"/>
        <end position="1347"/>
    </location>
</feature>